<dbReference type="AlphaFoldDB" id="A0A4Y9ZJU5"/>
<dbReference type="EMBL" id="SFCI01002067">
    <property type="protein sequence ID" value="TFY74460.1"/>
    <property type="molecule type" value="Genomic_DNA"/>
</dbReference>
<comment type="caution">
    <text evidence="2">The sequence shown here is derived from an EMBL/GenBank/DDBJ whole genome shotgun (WGS) entry which is preliminary data.</text>
</comment>
<evidence type="ECO:0000256" key="1">
    <source>
        <dbReference type="SAM" id="MobiDB-lite"/>
    </source>
</evidence>
<organism evidence="2 3">
    <name type="scientific">Hericium alpestre</name>
    <dbReference type="NCBI Taxonomy" id="135208"/>
    <lineage>
        <taxon>Eukaryota</taxon>
        <taxon>Fungi</taxon>
        <taxon>Dikarya</taxon>
        <taxon>Basidiomycota</taxon>
        <taxon>Agaricomycotina</taxon>
        <taxon>Agaricomycetes</taxon>
        <taxon>Russulales</taxon>
        <taxon>Hericiaceae</taxon>
        <taxon>Hericium</taxon>
    </lineage>
</organism>
<sequence>MSGPGEAVAQGARHKSDTENKKSSDETQELIPWRVGGGARLLKFPAPDCNAPGKPKKRFHHLNMNREYGVSRNPKSNWDSKAGVRELIQNMIDGTMQARNLRLRDIRVEEMYNGRPITAEDISTMSTMPPCHPLEIFLYDQKAAASTSGGGKPRPVAYAAWRPSTGKAGYGDLELYNVGQITVSAWTMGGSTKKNNPDLIGQYGDGLKI</sequence>
<keyword evidence="3" id="KW-1185">Reference proteome</keyword>
<feature type="region of interest" description="Disordered" evidence="1">
    <location>
        <begin position="1"/>
        <end position="30"/>
    </location>
</feature>
<name>A0A4Y9ZJU5_9AGAM</name>
<evidence type="ECO:0000313" key="3">
    <source>
        <dbReference type="Proteomes" id="UP000298061"/>
    </source>
</evidence>
<accession>A0A4Y9ZJU5</accession>
<gene>
    <name evidence="2" type="ORF">EWM64_g9552</name>
</gene>
<reference evidence="2 3" key="1">
    <citation type="submission" date="2019-02" db="EMBL/GenBank/DDBJ databases">
        <title>Genome sequencing of the rare red list fungi Hericium alpestre (H. flagellum).</title>
        <authorList>
            <person name="Buettner E."/>
            <person name="Kellner H."/>
        </authorList>
    </citation>
    <scope>NUCLEOTIDE SEQUENCE [LARGE SCALE GENOMIC DNA]</scope>
    <source>
        <strain evidence="2 3">DSM 108284</strain>
    </source>
</reference>
<dbReference type="Proteomes" id="UP000298061">
    <property type="component" value="Unassembled WGS sequence"/>
</dbReference>
<protein>
    <submittedName>
        <fullName evidence="2">Uncharacterized protein</fullName>
    </submittedName>
</protein>
<proteinExistence type="predicted"/>
<feature type="compositionally biased region" description="Basic and acidic residues" evidence="1">
    <location>
        <begin position="14"/>
        <end position="25"/>
    </location>
</feature>
<evidence type="ECO:0000313" key="2">
    <source>
        <dbReference type="EMBL" id="TFY74460.1"/>
    </source>
</evidence>
<feature type="non-terminal residue" evidence="2">
    <location>
        <position position="209"/>
    </location>
</feature>